<dbReference type="AlphaFoldDB" id="A0A8J8NW35"/>
<dbReference type="NCBIfam" id="TIGR01557">
    <property type="entry name" value="myb_SHAQKYF"/>
    <property type="match status" value="1"/>
</dbReference>
<evidence type="ECO:0000256" key="2">
    <source>
        <dbReference type="ARBA" id="ARBA00023125"/>
    </source>
</evidence>
<keyword evidence="10" id="KW-1185">Reference proteome</keyword>
<evidence type="ECO:0000256" key="3">
    <source>
        <dbReference type="ARBA" id="ARBA00023163"/>
    </source>
</evidence>
<dbReference type="PANTHER" id="PTHR12802:SF155">
    <property type="entry name" value="DEUBIQUITINASE MYSM1"/>
    <property type="match status" value="1"/>
</dbReference>
<dbReference type="PANTHER" id="PTHR12802">
    <property type="entry name" value="SWI/SNF COMPLEX-RELATED"/>
    <property type="match status" value="1"/>
</dbReference>
<dbReference type="Gene3D" id="1.10.10.60">
    <property type="entry name" value="Homeodomain-like"/>
    <property type="match status" value="1"/>
</dbReference>
<dbReference type="SMART" id="SM00717">
    <property type="entry name" value="SANT"/>
    <property type="match status" value="1"/>
</dbReference>
<sequence>MIRPQGGTSKPIFGLISPSKTEQTHGLTEQVNATSLGLDLNRAKRQLFGDDRPTEFFSSQRKNKSDSFHNQLRLAQEPQIGSEFDNNFKPPSIISLTEELKDPEDMSDNQIMKPLRQFVISKEKKSKPSSKQGSETKRQNQGAVSDASNIQGRWSKTEHEKFIEAIFLFGKEWKKVEKHIGTRCGAQIRSHAQKFFNRMEEEGNVDVDAYIKQKALAIIDKRSHSAEKVTIHQGIAPFTPGRTVHFPDAEVVDLKKDVIDADENLESDPIIKDTNSKDIQNLQQQQNYGNVTAEKPQVTNLKKLGATKKLIRLAPFPGDKSHPRA</sequence>
<dbReference type="InterPro" id="IPR009057">
    <property type="entry name" value="Homeodomain-like_sf"/>
</dbReference>
<keyword evidence="1" id="KW-0805">Transcription regulation</keyword>
<dbReference type="EMBL" id="RRYP01004737">
    <property type="protein sequence ID" value="TNV82628.1"/>
    <property type="molecule type" value="Genomic_DNA"/>
</dbReference>
<dbReference type="PROSITE" id="PS50090">
    <property type="entry name" value="MYB_LIKE"/>
    <property type="match status" value="1"/>
</dbReference>
<evidence type="ECO:0000259" key="8">
    <source>
        <dbReference type="PROSITE" id="PS51294"/>
    </source>
</evidence>
<dbReference type="Pfam" id="PF00249">
    <property type="entry name" value="Myb_DNA-binding"/>
    <property type="match status" value="1"/>
</dbReference>
<evidence type="ECO:0000256" key="1">
    <source>
        <dbReference type="ARBA" id="ARBA00023015"/>
    </source>
</evidence>
<dbReference type="SUPFAM" id="SSF46689">
    <property type="entry name" value="Homeodomain-like"/>
    <property type="match status" value="1"/>
</dbReference>
<dbReference type="PROSITE" id="PS51293">
    <property type="entry name" value="SANT"/>
    <property type="match status" value="1"/>
</dbReference>
<keyword evidence="3" id="KW-0804">Transcription</keyword>
<dbReference type="CDD" id="cd00167">
    <property type="entry name" value="SANT"/>
    <property type="match status" value="1"/>
</dbReference>
<evidence type="ECO:0000313" key="10">
    <source>
        <dbReference type="Proteomes" id="UP000785679"/>
    </source>
</evidence>
<dbReference type="InterPro" id="IPR006447">
    <property type="entry name" value="Myb_dom_plants"/>
</dbReference>
<dbReference type="InterPro" id="IPR017884">
    <property type="entry name" value="SANT_dom"/>
</dbReference>
<dbReference type="InterPro" id="IPR017930">
    <property type="entry name" value="Myb_dom"/>
</dbReference>
<organism evidence="9 10">
    <name type="scientific">Halteria grandinella</name>
    <dbReference type="NCBI Taxonomy" id="5974"/>
    <lineage>
        <taxon>Eukaryota</taxon>
        <taxon>Sar</taxon>
        <taxon>Alveolata</taxon>
        <taxon>Ciliophora</taxon>
        <taxon>Intramacronucleata</taxon>
        <taxon>Spirotrichea</taxon>
        <taxon>Stichotrichia</taxon>
        <taxon>Sporadotrichida</taxon>
        <taxon>Halteriidae</taxon>
        <taxon>Halteria</taxon>
    </lineage>
</organism>
<name>A0A8J8NW35_HALGN</name>
<feature type="region of interest" description="Disordered" evidence="5">
    <location>
        <begin position="121"/>
        <end position="151"/>
    </location>
</feature>
<dbReference type="OrthoDB" id="342406at2759"/>
<dbReference type="InterPro" id="IPR001005">
    <property type="entry name" value="SANT/Myb"/>
</dbReference>
<dbReference type="PROSITE" id="PS51294">
    <property type="entry name" value="HTH_MYB"/>
    <property type="match status" value="1"/>
</dbReference>
<feature type="compositionally biased region" description="Polar residues" evidence="5">
    <location>
        <begin position="139"/>
        <end position="151"/>
    </location>
</feature>
<feature type="domain" description="Myb-like" evidence="6">
    <location>
        <begin position="146"/>
        <end position="196"/>
    </location>
</feature>
<evidence type="ECO:0000313" key="9">
    <source>
        <dbReference type="EMBL" id="TNV82628.1"/>
    </source>
</evidence>
<feature type="domain" description="SANT" evidence="7">
    <location>
        <begin position="149"/>
        <end position="200"/>
    </location>
</feature>
<proteinExistence type="predicted"/>
<evidence type="ECO:0000256" key="5">
    <source>
        <dbReference type="SAM" id="MobiDB-lite"/>
    </source>
</evidence>
<dbReference type="Proteomes" id="UP000785679">
    <property type="component" value="Unassembled WGS sequence"/>
</dbReference>
<keyword evidence="4" id="KW-0539">Nucleus</keyword>
<reference evidence="9" key="1">
    <citation type="submission" date="2019-06" db="EMBL/GenBank/DDBJ databases">
        <authorList>
            <person name="Zheng W."/>
        </authorList>
    </citation>
    <scope>NUCLEOTIDE SEQUENCE</scope>
    <source>
        <strain evidence="9">QDHG01</strain>
    </source>
</reference>
<protein>
    <submittedName>
        <fullName evidence="9">Uncharacterized protein</fullName>
    </submittedName>
</protein>
<gene>
    <name evidence="9" type="ORF">FGO68_gene9147</name>
</gene>
<dbReference type="GO" id="GO:0003677">
    <property type="term" value="F:DNA binding"/>
    <property type="evidence" value="ECO:0007669"/>
    <property type="project" value="UniProtKB-KW"/>
</dbReference>
<feature type="region of interest" description="Disordered" evidence="5">
    <location>
        <begin position="1"/>
        <end position="26"/>
    </location>
</feature>
<feature type="domain" description="HTH myb-type" evidence="8">
    <location>
        <begin position="152"/>
        <end position="200"/>
    </location>
</feature>
<evidence type="ECO:0000256" key="4">
    <source>
        <dbReference type="ARBA" id="ARBA00023242"/>
    </source>
</evidence>
<evidence type="ECO:0000259" key="6">
    <source>
        <dbReference type="PROSITE" id="PS50090"/>
    </source>
</evidence>
<accession>A0A8J8NW35</accession>
<keyword evidence="2" id="KW-0238">DNA-binding</keyword>
<evidence type="ECO:0000259" key="7">
    <source>
        <dbReference type="PROSITE" id="PS51293"/>
    </source>
</evidence>
<comment type="caution">
    <text evidence="9">The sequence shown here is derived from an EMBL/GenBank/DDBJ whole genome shotgun (WGS) entry which is preliminary data.</text>
</comment>